<evidence type="ECO:0000256" key="1">
    <source>
        <dbReference type="SAM" id="SignalP"/>
    </source>
</evidence>
<keyword evidence="1" id="KW-0732">Signal</keyword>
<dbReference type="EMBL" id="CP021659">
    <property type="protein sequence ID" value="AWK15189.1"/>
    <property type="molecule type" value="Genomic_DNA"/>
</dbReference>
<dbReference type="RefSeq" id="WP_072550448.1">
    <property type="nucleotide sequence ID" value="NZ_JAXAWC010000001.1"/>
</dbReference>
<feature type="signal peptide" evidence="1">
    <location>
        <begin position="1"/>
        <end position="24"/>
    </location>
</feature>
<feature type="chain" id="PRO_5016057965" evidence="1">
    <location>
        <begin position="25"/>
        <end position="87"/>
    </location>
</feature>
<organism evidence="2 3">
    <name type="scientific">Candidatus Fukatsuia symbiotica</name>
    <dbReference type="NCBI Taxonomy" id="1878942"/>
    <lineage>
        <taxon>Bacteria</taxon>
        <taxon>Pseudomonadati</taxon>
        <taxon>Pseudomonadota</taxon>
        <taxon>Gammaproteobacteria</taxon>
        <taxon>Enterobacterales</taxon>
        <taxon>Yersiniaceae</taxon>
        <taxon>Candidatus Fukatsuia</taxon>
    </lineage>
</organism>
<keyword evidence="3" id="KW-1185">Reference proteome</keyword>
<dbReference type="Proteomes" id="UP000261875">
    <property type="component" value="Chromosome"/>
</dbReference>
<evidence type="ECO:0000313" key="3">
    <source>
        <dbReference type="Proteomes" id="UP000261875"/>
    </source>
</evidence>
<accession>A0A2U8I7U9</accession>
<gene>
    <name evidence="2" type="ORF">CCS41_13055</name>
</gene>
<protein>
    <submittedName>
        <fullName evidence="2">Uncharacterized protein</fullName>
    </submittedName>
</protein>
<proteinExistence type="predicted"/>
<reference evidence="2 3" key="1">
    <citation type="submission" date="2017-05" db="EMBL/GenBank/DDBJ databases">
        <title>Genome sequence of Candidatus Fukatsuia symbiotica and Candidatus Hamiltonella defensa from Acyrthosiphon pisum strain 5D.</title>
        <authorList>
            <person name="Patel V.A."/>
            <person name="Chevignon G."/>
            <person name="Russell J.A."/>
            <person name="Oliver K.M."/>
        </authorList>
    </citation>
    <scope>NUCLEOTIDE SEQUENCE [LARGE SCALE GENOMIC DNA]</scope>
    <source>
        <strain evidence="2 3">5D</strain>
    </source>
</reference>
<evidence type="ECO:0000313" key="2">
    <source>
        <dbReference type="EMBL" id="AWK15189.1"/>
    </source>
</evidence>
<dbReference type="KEGG" id="fsm:CCS41_13055"/>
<dbReference type="AlphaFoldDB" id="A0A2U8I7U9"/>
<name>A0A2U8I7U9_9GAMM</name>
<sequence>MKKIKMLLKVLSLLLLLMPSLAFGGDCKSSWEPYPFIGIIKICAAQGTVQQTASPDTEKRCAQKLKNESNKWRYRGRFSLDPKTRIL</sequence>